<proteinExistence type="predicted"/>
<keyword evidence="1" id="KW-0812">Transmembrane</keyword>
<keyword evidence="1" id="KW-1133">Transmembrane helix</keyword>
<keyword evidence="1" id="KW-0472">Membrane</keyword>
<evidence type="ECO:0000313" key="2">
    <source>
        <dbReference type="EMBL" id="QDH12867.1"/>
    </source>
</evidence>
<dbReference type="AlphaFoldDB" id="A0A4Y6U8U6"/>
<dbReference type="EMBL" id="CP038231">
    <property type="protein sequence ID" value="QDH12867.1"/>
    <property type="molecule type" value="Genomic_DNA"/>
</dbReference>
<keyword evidence="3" id="KW-1185">Reference proteome</keyword>
<name>A0A4Y6U8U6_9PROT</name>
<dbReference type="KEGG" id="swf:E3E12_00085"/>
<protein>
    <submittedName>
        <fullName evidence="2">Uncharacterized protein</fullName>
    </submittedName>
</protein>
<evidence type="ECO:0000313" key="3">
    <source>
        <dbReference type="Proteomes" id="UP000318709"/>
    </source>
</evidence>
<evidence type="ECO:0000256" key="1">
    <source>
        <dbReference type="SAM" id="Phobius"/>
    </source>
</evidence>
<sequence length="65" mass="7083">MPNRSPLQPFSDELALNAANSRGQNHYVNSAANVLSDVTYVALAVALCLPLYVLYLFANLSNPLF</sequence>
<reference evidence="2 3" key="1">
    <citation type="submission" date="2019-03" db="EMBL/GenBank/DDBJ databases">
        <title>The complete genome sequence of Swingsia_sp. F3b2 LMG30590(T).</title>
        <authorList>
            <person name="Chua K.-O."/>
            <person name="Chan K.-G."/>
            <person name="See-Too W.-S."/>
        </authorList>
    </citation>
    <scope>NUCLEOTIDE SEQUENCE [LARGE SCALE GENOMIC DNA]</scope>
    <source>
        <strain evidence="2 3">F3b2</strain>
    </source>
</reference>
<dbReference type="RefSeq" id="WP_141442509.1">
    <property type="nucleotide sequence ID" value="NZ_CP038231.1"/>
</dbReference>
<dbReference type="Proteomes" id="UP000318709">
    <property type="component" value="Chromosome"/>
</dbReference>
<feature type="transmembrane region" description="Helical" evidence="1">
    <location>
        <begin position="38"/>
        <end position="58"/>
    </location>
</feature>
<accession>A0A4Y6U8U6</accession>
<organism evidence="2 3">
    <name type="scientific">Formicincola oecophyllae</name>
    <dbReference type="NCBI Taxonomy" id="2558361"/>
    <lineage>
        <taxon>Bacteria</taxon>
        <taxon>Pseudomonadati</taxon>
        <taxon>Pseudomonadota</taxon>
        <taxon>Alphaproteobacteria</taxon>
        <taxon>Acetobacterales</taxon>
        <taxon>Acetobacteraceae</taxon>
        <taxon>Formicincola</taxon>
    </lineage>
</organism>
<gene>
    <name evidence="2" type="ORF">E3E12_00085</name>
</gene>